<dbReference type="InterPro" id="IPR036291">
    <property type="entry name" value="NAD(P)-bd_dom_sf"/>
</dbReference>
<dbReference type="SUPFAM" id="SSF51735">
    <property type="entry name" value="NAD(P)-binding Rossmann-fold domains"/>
    <property type="match status" value="1"/>
</dbReference>
<evidence type="ECO:0000313" key="3">
    <source>
        <dbReference type="Proteomes" id="UP001244011"/>
    </source>
</evidence>
<protein>
    <submittedName>
        <fullName evidence="2">Uncharacterized protein</fullName>
    </submittedName>
</protein>
<organism evidence="2 3">
    <name type="scientific">Phialemonium atrogriseum</name>
    <dbReference type="NCBI Taxonomy" id="1093897"/>
    <lineage>
        <taxon>Eukaryota</taxon>
        <taxon>Fungi</taxon>
        <taxon>Dikarya</taxon>
        <taxon>Ascomycota</taxon>
        <taxon>Pezizomycotina</taxon>
        <taxon>Sordariomycetes</taxon>
        <taxon>Sordariomycetidae</taxon>
        <taxon>Cephalothecales</taxon>
        <taxon>Cephalothecaceae</taxon>
        <taxon>Phialemonium</taxon>
    </lineage>
</organism>
<name>A0AAJ0BXG0_9PEZI</name>
<dbReference type="RefSeq" id="XP_060281411.1">
    <property type="nucleotide sequence ID" value="XM_060430102.1"/>
</dbReference>
<dbReference type="AlphaFoldDB" id="A0AAJ0BXG0"/>
<reference evidence="2" key="1">
    <citation type="submission" date="2023-06" db="EMBL/GenBank/DDBJ databases">
        <title>Genome-scale phylogeny and comparative genomics of the fungal order Sordariales.</title>
        <authorList>
            <consortium name="Lawrence Berkeley National Laboratory"/>
            <person name="Hensen N."/>
            <person name="Bonometti L."/>
            <person name="Westerberg I."/>
            <person name="Brannstrom I.O."/>
            <person name="Guillou S."/>
            <person name="Cros-Aarteil S."/>
            <person name="Calhoun S."/>
            <person name="Haridas S."/>
            <person name="Kuo A."/>
            <person name="Mondo S."/>
            <person name="Pangilinan J."/>
            <person name="Riley R."/>
            <person name="Labutti K."/>
            <person name="Andreopoulos B."/>
            <person name="Lipzen A."/>
            <person name="Chen C."/>
            <person name="Yanf M."/>
            <person name="Daum C."/>
            <person name="Ng V."/>
            <person name="Clum A."/>
            <person name="Steindorff A."/>
            <person name="Ohm R."/>
            <person name="Martin F."/>
            <person name="Silar P."/>
            <person name="Natvig D."/>
            <person name="Lalanne C."/>
            <person name="Gautier V."/>
            <person name="Ament-Velasquez S.L."/>
            <person name="Kruys A."/>
            <person name="Hutchinson M.I."/>
            <person name="Powell A.J."/>
            <person name="Barry K."/>
            <person name="Miller A.N."/>
            <person name="Grigoriev I.V."/>
            <person name="Debuchy R."/>
            <person name="Gladieux P."/>
            <person name="Thoren M.H."/>
            <person name="Johannesson H."/>
        </authorList>
    </citation>
    <scope>NUCLEOTIDE SEQUENCE</scope>
    <source>
        <strain evidence="2">8032-3</strain>
    </source>
</reference>
<dbReference type="Pfam" id="PF00106">
    <property type="entry name" value="adh_short"/>
    <property type="match status" value="1"/>
</dbReference>
<comment type="caution">
    <text evidence="2">The sequence shown here is derived from an EMBL/GenBank/DDBJ whole genome shotgun (WGS) entry which is preliminary data.</text>
</comment>
<dbReference type="GeneID" id="85313289"/>
<dbReference type="Proteomes" id="UP001244011">
    <property type="component" value="Unassembled WGS sequence"/>
</dbReference>
<accession>A0AAJ0BXG0</accession>
<keyword evidence="3" id="KW-1185">Reference proteome</keyword>
<dbReference type="EMBL" id="MU839016">
    <property type="protein sequence ID" value="KAK1765198.1"/>
    <property type="molecule type" value="Genomic_DNA"/>
</dbReference>
<evidence type="ECO:0000313" key="2">
    <source>
        <dbReference type="EMBL" id="KAK1765198.1"/>
    </source>
</evidence>
<evidence type="ECO:0000256" key="1">
    <source>
        <dbReference type="ARBA" id="ARBA00022857"/>
    </source>
</evidence>
<dbReference type="Gene3D" id="3.40.50.720">
    <property type="entry name" value="NAD(P)-binding Rossmann-like Domain"/>
    <property type="match status" value="1"/>
</dbReference>
<dbReference type="PROSITE" id="PS00061">
    <property type="entry name" value="ADH_SHORT"/>
    <property type="match status" value="1"/>
</dbReference>
<dbReference type="InterPro" id="IPR020904">
    <property type="entry name" value="Sc_DH/Rdtase_CS"/>
</dbReference>
<proteinExistence type="predicted"/>
<dbReference type="InterPro" id="IPR002347">
    <property type="entry name" value="SDR_fam"/>
</dbReference>
<keyword evidence="1" id="KW-0521">NADP</keyword>
<gene>
    <name evidence="2" type="ORF">QBC33DRAFT_561020</name>
</gene>
<sequence length="56" mass="5884">MVGQEPMQSTIDGRLLQRGSTVNFGSIQGVVGITLSTAYTATKHAVTGLTRMASED</sequence>